<dbReference type="Proteomes" id="UP000274131">
    <property type="component" value="Unassembled WGS sequence"/>
</dbReference>
<dbReference type="WBParaSite" id="EVEC_0000909701-mRNA-1">
    <property type="protein sequence ID" value="EVEC_0000909701-mRNA-1"/>
    <property type="gene ID" value="EVEC_0000909701"/>
</dbReference>
<feature type="compositionally biased region" description="Acidic residues" evidence="5">
    <location>
        <begin position="1"/>
        <end position="11"/>
    </location>
</feature>
<evidence type="ECO:0000313" key="9">
    <source>
        <dbReference type="WBParaSite" id="EVEC_0000909701-mRNA-1"/>
    </source>
</evidence>
<evidence type="ECO:0000313" key="8">
    <source>
        <dbReference type="Proteomes" id="UP000274131"/>
    </source>
</evidence>
<dbReference type="InterPro" id="IPR036638">
    <property type="entry name" value="HLH_DNA-bd_sf"/>
</dbReference>
<proteinExistence type="inferred from homology"/>
<feature type="region of interest" description="Disordered" evidence="5">
    <location>
        <begin position="1"/>
        <end position="36"/>
    </location>
</feature>
<dbReference type="FunFam" id="4.10.280.10:FF:000019">
    <property type="entry name" value="Myc proto-oncogene protein"/>
    <property type="match status" value="1"/>
</dbReference>
<evidence type="ECO:0000259" key="6">
    <source>
        <dbReference type="PROSITE" id="PS50888"/>
    </source>
</evidence>
<dbReference type="Gene3D" id="4.10.280.10">
    <property type="entry name" value="Helix-loop-helix DNA-binding domain"/>
    <property type="match status" value="1"/>
</dbReference>
<sequence length="121" mass="13949">MSDFDYSDAEDYSYSNDSVLDPKRHARTQHNELERRRRNNIKDMYNALKDSIPGMQNERASRAVILKKAVELITNKKANLEAGRNEIQELENQYLELQKELTAVESGSDYVQPIVSISESL</sequence>
<dbReference type="OrthoDB" id="8964853at2759"/>
<gene>
    <name evidence="7" type="ORF">EVEC_LOCUS8538</name>
</gene>
<dbReference type="GO" id="GO:0003677">
    <property type="term" value="F:DNA binding"/>
    <property type="evidence" value="ECO:0007669"/>
    <property type="project" value="UniProtKB-KW"/>
</dbReference>
<dbReference type="GO" id="GO:0090575">
    <property type="term" value="C:RNA polymerase II transcription regulator complex"/>
    <property type="evidence" value="ECO:0007669"/>
    <property type="project" value="TreeGrafter"/>
</dbReference>
<organism evidence="9">
    <name type="scientific">Enterobius vermicularis</name>
    <name type="common">Human pinworm</name>
    <dbReference type="NCBI Taxonomy" id="51028"/>
    <lineage>
        <taxon>Eukaryota</taxon>
        <taxon>Metazoa</taxon>
        <taxon>Ecdysozoa</taxon>
        <taxon>Nematoda</taxon>
        <taxon>Chromadorea</taxon>
        <taxon>Rhabditida</taxon>
        <taxon>Spirurina</taxon>
        <taxon>Oxyuridomorpha</taxon>
        <taxon>Oxyuroidea</taxon>
        <taxon>Oxyuridae</taxon>
        <taxon>Enterobius</taxon>
    </lineage>
</organism>
<protein>
    <submittedName>
        <fullName evidence="9">BHLH domain-containing protein</fullName>
    </submittedName>
</protein>
<dbReference type="GO" id="GO:0046983">
    <property type="term" value="F:protein dimerization activity"/>
    <property type="evidence" value="ECO:0007669"/>
    <property type="project" value="InterPro"/>
</dbReference>
<dbReference type="GO" id="GO:0003700">
    <property type="term" value="F:DNA-binding transcription factor activity"/>
    <property type="evidence" value="ECO:0007669"/>
    <property type="project" value="TreeGrafter"/>
</dbReference>
<dbReference type="PANTHER" id="PTHR10328:SF10">
    <property type="entry name" value="MAX-LIKE PROTEIN 1"/>
    <property type="match status" value="1"/>
</dbReference>
<reference evidence="7 8" key="2">
    <citation type="submission" date="2018-10" db="EMBL/GenBank/DDBJ databases">
        <authorList>
            <consortium name="Pathogen Informatics"/>
        </authorList>
    </citation>
    <scope>NUCLEOTIDE SEQUENCE [LARGE SCALE GENOMIC DNA]</scope>
</reference>
<feature type="coiled-coil region" evidence="4">
    <location>
        <begin position="73"/>
        <end position="107"/>
    </location>
</feature>
<keyword evidence="8" id="KW-1185">Reference proteome</keyword>
<evidence type="ECO:0000256" key="4">
    <source>
        <dbReference type="SAM" id="Coils"/>
    </source>
</evidence>
<dbReference type="SUPFAM" id="SSF47459">
    <property type="entry name" value="HLH, helix-loop-helix DNA-binding domain"/>
    <property type="match status" value="1"/>
</dbReference>
<dbReference type="PROSITE" id="PS50888">
    <property type="entry name" value="BHLH"/>
    <property type="match status" value="1"/>
</dbReference>
<evidence type="ECO:0000256" key="2">
    <source>
        <dbReference type="ARBA" id="ARBA00023125"/>
    </source>
</evidence>
<feature type="domain" description="BHLH" evidence="6">
    <location>
        <begin position="25"/>
        <end position="76"/>
    </location>
</feature>
<reference evidence="9" key="1">
    <citation type="submission" date="2017-02" db="UniProtKB">
        <authorList>
            <consortium name="WormBaseParasite"/>
        </authorList>
    </citation>
    <scope>IDENTIFICATION</scope>
</reference>
<evidence type="ECO:0000256" key="5">
    <source>
        <dbReference type="SAM" id="MobiDB-lite"/>
    </source>
</evidence>
<evidence type="ECO:0000313" key="7">
    <source>
        <dbReference type="EMBL" id="VDD93787.1"/>
    </source>
</evidence>
<keyword evidence="4" id="KW-0175">Coiled coil</keyword>
<dbReference type="Pfam" id="PF00010">
    <property type="entry name" value="HLH"/>
    <property type="match status" value="1"/>
</dbReference>
<keyword evidence="3" id="KW-0539">Nucleus</keyword>
<name>A0A0N4VEI6_ENTVE</name>
<dbReference type="SMART" id="SM00353">
    <property type="entry name" value="HLH"/>
    <property type="match status" value="1"/>
</dbReference>
<accession>A0A0N4VEI6</accession>
<evidence type="ECO:0000256" key="3">
    <source>
        <dbReference type="ARBA" id="ARBA00023242"/>
    </source>
</evidence>
<evidence type="ECO:0000256" key="1">
    <source>
        <dbReference type="ARBA" id="ARBA00007628"/>
    </source>
</evidence>
<keyword evidence="2" id="KW-0238">DNA-binding</keyword>
<dbReference type="InterPro" id="IPR011598">
    <property type="entry name" value="bHLH_dom"/>
</dbReference>
<comment type="similarity">
    <text evidence="1">Belongs to the MAX family.</text>
</comment>
<dbReference type="GO" id="GO:0045944">
    <property type="term" value="P:positive regulation of transcription by RNA polymerase II"/>
    <property type="evidence" value="ECO:0007669"/>
    <property type="project" value="TreeGrafter"/>
</dbReference>
<dbReference type="STRING" id="51028.A0A0N4VEI6"/>
<dbReference type="EMBL" id="UXUI01009472">
    <property type="protein sequence ID" value="VDD93787.1"/>
    <property type="molecule type" value="Genomic_DNA"/>
</dbReference>
<dbReference type="AlphaFoldDB" id="A0A0N4VEI6"/>
<dbReference type="PANTHER" id="PTHR10328">
    <property type="entry name" value="PROTEIN MAX MYC-ASSOCIATED FACTOR X"/>
    <property type="match status" value="1"/>
</dbReference>